<dbReference type="EMBL" id="CP101471">
    <property type="protein sequence ID" value="UTT53789.1"/>
    <property type="molecule type" value="Genomic_DNA"/>
</dbReference>
<gene>
    <name evidence="1" type="ORF">NMQ05_04200</name>
</gene>
<protein>
    <submittedName>
        <fullName evidence="1">Uncharacterized protein</fullName>
    </submittedName>
</protein>
<reference evidence="1" key="1">
    <citation type="submission" date="2022-07" db="EMBL/GenBank/DDBJ databases">
        <title>Complete genome of DND4.</title>
        <authorList>
            <person name="Cao G."/>
        </authorList>
    </citation>
    <scope>NUCLEOTIDE SEQUENCE</scope>
    <source>
        <strain evidence="1">DND4</strain>
    </source>
</reference>
<organism evidence="1 2">
    <name type="scientific">Microbacterium maritypicum</name>
    <name type="common">Microbacterium liquefaciens</name>
    <dbReference type="NCBI Taxonomy" id="33918"/>
    <lineage>
        <taxon>Bacteria</taxon>
        <taxon>Bacillati</taxon>
        <taxon>Actinomycetota</taxon>
        <taxon>Actinomycetes</taxon>
        <taxon>Micrococcales</taxon>
        <taxon>Microbacteriaceae</taxon>
        <taxon>Microbacterium</taxon>
    </lineage>
</organism>
<name>A0ACD4B8V9_MICMQ</name>
<evidence type="ECO:0000313" key="1">
    <source>
        <dbReference type="EMBL" id="UTT53789.1"/>
    </source>
</evidence>
<accession>A0ACD4B8V9</accession>
<keyword evidence="2" id="KW-1185">Reference proteome</keyword>
<evidence type="ECO:0000313" key="2">
    <source>
        <dbReference type="Proteomes" id="UP001060245"/>
    </source>
</evidence>
<sequence>MTDQKLVDELEKALRDEAYDGGFGYMGDEQFTAYVRTLAETAAEVVEKALTPTDDERRILGDIWDDGNAVGLDGWVGPGRGTEPIDDHAVYKREIAIEKYANALRRSEVPEPSEMVVKVASALIEADYPGEGDVLFRNHAMLPYVERAEVVAAALRGEPAPVPTTKGWKLQPVSELPEPSAEVLSDWFTSSRGVAVAAVKPMTDRGPSVMVDGRVISPNDVAALIEFKAQCELSDAHFALINAAESMTPDEIHQHPMAALDKLRALAREMRVTGGIQSKPSEEQREAAMDAAWGVRAQTRPTGERRNAEHWFNFGWRAALRAAGGVR</sequence>
<proteinExistence type="predicted"/>
<dbReference type="Proteomes" id="UP001060245">
    <property type="component" value="Chromosome"/>
</dbReference>